<sequence>MSLNIPDGYELHYAIKQPDGSLATIPGTDQPAFFFDRAVAERVLGHLQEGAARMGITAYAGRIVYRICSSFLDPNDPIVETIGQIETWLKSQGGQS</sequence>
<dbReference type="EMBL" id="CP041150">
    <property type="protein sequence ID" value="QDF69409.1"/>
    <property type="molecule type" value="Genomic_DNA"/>
</dbReference>
<protein>
    <submittedName>
        <fullName evidence="1">Uncharacterized protein</fullName>
    </submittedName>
</protein>
<evidence type="ECO:0000313" key="1">
    <source>
        <dbReference type="EMBL" id="QDF69409.1"/>
    </source>
</evidence>
<dbReference type="AlphaFoldDB" id="A0AB73TXZ7"/>
<accession>A0AB73TXZ7</accession>
<proteinExistence type="predicted"/>
<dbReference type="Proteomes" id="UP000317728">
    <property type="component" value="Chromosome"/>
</dbReference>
<organism evidence="1 2">
    <name type="scientific">Mycobacteroides chelonae</name>
    <name type="common">Mycobacterium chelonae</name>
    <dbReference type="NCBI Taxonomy" id="1774"/>
    <lineage>
        <taxon>Bacteria</taxon>
        <taxon>Bacillati</taxon>
        <taxon>Actinomycetota</taxon>
        <taxon>Actinomycetes</taxon>
        <taxon>Mycobacteriales</taxon>
        <taxon>Mycobacteriaceae</taxon>
        <taxon>Mycobacteroides</taxon>
    </lineage>
</organism>
<reference evidence="1 2" key="1">
    <citation type="submission" date="2019-06" db="EMBL/GenBank/DDBJ databases">
        <title>Whole geneome sequnce of Mycobacteroides chelonae M77 isolated from bovine milk from Meghalaya, India.</title>
        <authorList>
            <person name="Vise E."/>
            <person name="Das S."/>
            <person name="Garg A."/>
            <person name="Ghatak S."/>
            <person name="Shakuntala I."/>
            <person name="Milton A.A.P."/>
            <person name="Karam A."/>
            <person name="Sanjukta R."/>
            <person name="Puro K."/>
            <person name="Sen A."/>
        </authorList>
    </citation>
    <scope>NUCLEOTIDE SEQUENCE [LARGE SCALE GENOMIC DNA]</scope>
    <source>
        <strain evidence="1 2">M77</strain>
    </source>
</reference>
<dbReference type="RefSeq" id="WP_052572147.1">
    <property type="nucleotide sequence ID" value="NZ_CP041150.1"/>
</dbReference>
<gene>
    <name evidence="1" type="ORF">FJK96_03975</name>
</gene>
<name>A0AB73TXZ7_MYCCH</name>
<evidence type="ECO:0000313" key="2">
    <source>
        <dbReference type="Proteomes" id="UP000317728"/>
    </source>
</evidence>